<dbReference type="VEuPathDB" id="FungiDB:PGTG_12781"/>
<dbReference type="RefSeq" id="XP_003331616.1">
    <property type="nucleotide sequence ID" value="XM_003331568.1"/>
</dbReference>
<name>E3KSR4_PUCGT</name>
<reference key="1">
    <citation type="submission" date="2007-01" db="EMBL/GenBank/DDBJ databases">
        <title>The Genome Sequence of Puccinia graminis f. sp. tritici Strain CRL 75-36-700-3.</title>
        <authorList>
            <consortium name="The Broad Institute Genome Sequencing Platform"/>
            <person name="Birren B."/>
            <person name="Lander E."/>
            <person name="Galagan J."/>
            <person name="Nusbaum C."/>
            <person name="Devon K."/>
            <person name="Cuomo C."/>
            <person name="Jaffe D."/>
            <person name="Butler J."/>
            <person name="Alvarez P."/>
            <person name="Gnerre S."/>
            <person name="Grabherr M."/>
            <person name="Mauceli E."/>
            <person name="Brockman W."/>
            <person name="Young S."/>
            <person name="LaButti K."/>
            <person name="Sykes S."/>
            <person name="DeCaprio D."/>
            <person name="Crawford M."/>
            <person name="Koehrsen M."/>
            <person name="Engels R."/>
            <person name="Montgomery P."/>
            <person name="Pearson M."/>
            <person name="Howarth C."/>
            <person name="Larson L."/>
            <person name="White J."/>
            <person name="Zeng Q."/>
            <person name="Kodira C."/>
            <person name="Yandava C."/>
            <person name="Alvarado L."/>
            <person name="O'Leary S."/>
            <person name="Szabo L."/>
            <person name="Dean R."/>
            <person name="Schein J."/>
        </authorList>
    </citation>
    <scope>NUCLEOTIDE SEQUENCE</scope>
    <source>
        <strain>CRL 75-36-700-3</strain>
    </source>
</reference>
<organism evidence="1 2">
    <name type="scientific">Puccinia graminis f. sp. tritici (strain CRL 75-36-700-3 / race SCCL)</name>
    <name type="common">Black stem rust fungus</name>
    <dbReference type="NCBI Taxonomy" id="418459"/>
    <lineage>
        <taxon>Eukaryota</taxon>
        <taxon>Fungi</taxon>
        <taxon>Dikarya</taxon>
        <taxon>Basidiomycota</taxon>
        <taxon>Pucciniomycotina</taxon>
        <taxon>Pucciniomycetes</taxon>
        <taxon>Pucciniales</taxon>
        <taxon>Pucciniaceae</taxon>
        <taxon>Puccinia</taxon>
    </lineage>
</organism>
<sequence length="105" mass="12402">MTGQNRLLMGVNTPIKDRFLLVLDGGKHPHQGPVSRTSFNQSFMEVKTRIKDWFQLVWNCSATSMRRKKGKHGPEEPLFIDKLFCSTWDFWPEHKLFVYLLFMIN</sequence>
<dbReference type="EMBL" id="DS178305">
    <property type="protein sequence ID" value="EFP87197.1"/>
    <property type="molecule type" value="Genomic_DNA"/>
</dbReference>
<dbReference type="Proteomes" id="UP000008783">
    <property type="component" value="Unassembled WGS sequence"/>
</dbReference>
<gene>
    <name evidence="1" type="ORF">PGTG_12781</name>
</gene>
<dbReference type="AlphaFoldDB" id="E3KSR4"/>
<protein>
    <submittedName>
        <fullName evidence="1">Uncharacterized protein</fullName>
    </submittedName>
</protein>
<evidence type="ECO:0000313" key="2">
    <source>
        <dbReference type="Proteomes" id="UP000008783"/>
    </source>
</evidence>
<accession>E3KSR4</accession>
<dbReference type="GeneID" id="10537432"/>
<dbReference type="KEGG" id="pgr:PGTG_12781"/>
<reference evidence="2" key="2">
    <citation type="journal article" date="2011" name="Proc. Natl. Acad. Sci. U.S.A.">
        <title>Obligate biotrophy features unraveled by the genomic analysis of rust fungi.</title>
        <authorList>
            <person name="Duplessis S."/>
            <person name="Cuomo C.A."/>
            <person name="Lin Y.-C."/>
            <person name="Aerts A."/>
            <person name="Tisserant E."/>
            <person name="Veneault-Fourrey C."/>
            <person name="Joly D.L."/>
            <person name="Hacquard S."/>
            <person name="Amselem J."/>
            <person name="Cantarel B.L."/>
            <person name="Chiu R."/>
            <person name="Coutinho P.M."/>
            <person name="Feau N."/>
            <person name="Field M."/>
            <person name="Frey P."/>
            <person name="Gelhaye E."/>
            <person name="Goldberg J."/>
            <person name="Grabherr M.G."/>
            <person name="Kodira C.D."/>
            <person name="Kohler A."/>
            <person name="Kuees U."/>
            <person name="Lindquist E.A."/>
            <person name="Lucas S.M."/>
            <person name="Mago R."/>
            <person name="Mauceli E."/>
            <person name="Morin E."/>
            <person name="Murat C."/>
            <person name="Pangilinan J.L."/>
            <person name="Park R."/>
            <person name="Pearson M."/>
            <person name="Quesneville H."/>
            <person name="Rouhier N."/>
            <person name="Sakthikumar S."/>
            <person name="Salamov A.A."/>
            <person name="Schmutz J."/>
            <person name="Selles B."/>
            <person name="Shapiro H."/>
            <person name="Tanguay P."/>
            <person name="Tuskan G.A."/>
            <person name="Henrissat B."/>
            <person name="Van de Peer Y."/>
            <person name="Rouze P."/>
            <person name="Ellis J.G."/>
            <person name="Dodds P.N."/>
            <person name="Schein J.E."/>
            <person name="Zhong S."/>
            <person name="Hamelin R.C."/>
            <person name="Grigoriev I.V."/>
            <person name="Szabo L.J."/>
            <person name="Martin F."/>
        </authorList>
    </citation>
    <scope>NUCLEOTIDE SEQUENCE [LARGE SCALE GENOMIC DNA]</scope>
    <source>
        <strain evidence="2">CRL 75-36-700-3 / race SCCL</strain>
    </source>
</reference>
<dbReference type="InParanoid" id="E3KSR4"/>
<dbReference type="HOGENOM" id="CLU_2237928_0_0_1"/>
<keyword evidence="2" id="KW-1185">Reference proteome</keyword>
<evidence type="ECO:0000313" key="1">
    <source>
        <dbReference type="EMBL" id="EFP87197.1"/>
    </source>
</evidence>
<proteinExistence type="predicted"/>